<reference evidence="1 2" key="1">
    <citation type="submission" date="2014-09" db="EMBL/GenBank/DDBJ databases">
        <title>Draft genome of Bradyrhizobium japonicum Is-34.</title>
        <authorList>
            <person name="Tsurumaru H."/>
            <person name="Yamakawa T."/>
            <person name="Hashimoto S."/>
            <person name="Okizaki K."/>
            <person name="Kanesaki Y."/>
            <person name="Yoshikawa H."/>
            <person name="Yajima S."/>
        </authorList>
    </citation>
    <scope>NUCLEOTIDE SEQUENCE [LARGE SCALE GENOMIC DNA]</scope>
    <source>
        <strain evidence="1 2">Is-34</strain>
    </source>
</reference>
<accession>A0A0A3XMA0</accession>
<evidence type="ECO:0000313" key="1">
    <source>
        <dbReference type="EMBL" id="KGT74409.1"/>
    </source>
</evidence>
<name>A0A0A3XMA0_BRAJP</name>
<evidence type="ECO:0000313" key="2">
    <source>
        <dbReference type="Proteomes" id="UP000030377"/>
    </source>
</evidence>
<organism evidence="1 2">
    <name type="scientific">Bradyrhizobium japonicum</name>
    <dbReference type="NCBI Taxonomy" id="375"/>
    <lineage>
        <taxon>Bacteria</taxon>
        <taxon>Pseudomonadati</taxon>
        <taxon>Pseudomonadota</taxon>
        <taxon>Alphaproteobacteria</taxon>
        <taxon>Hyphomicrobiales</taxon>
        <taxon>Nitrobacteraceae</taxon>
        <taxon>Bradyrhizobium</taxon>
    </lineage>
</organism>
<protein>
    <submittedName>
        <fullName evidence="1">Uncharacterized protein</fullName>
    </submittedName>
</protein>
<dbReference type="KEGG" id="bjp:RN69_38635"/>
<dbReference type="PATRIC" id="fig|375.37.peg.9188"/>
<dbReference type="AlphaFoldDB" id="A0A0A3XMA0"/>
<sequence length="67" mass="7455">MMLLMKVPAGADDRAIAGSVGIRTVWNPWSRLVIGGKDARLAFHLVIFCCYMKGNDPREFAWRCKGG</sequence>
<dbReference type="Proteomes" id="UP000030377">
    <property type="component" value="Unassembled WGS sequence"/>
</dbReference>
<gene>
    <name evidence="1" type="ORF">MA20_39115</name>
</gene>
<comment type="caution">
    <text evidence="1">The sequence shown here is derived from an EMBL/GenBank/DDBJ whole genome shotgun (WGS) entry which is preliminary data.</text>
</comment>
<dbReference type="EMBL" id="JRPN01000034">
    <property type="protein sequence ID" value="KGT74409.1"/>
    <property type="molecule type" value="Genomic_DNA"/>
</dbReference>
<proteinExistence type="predicted"/>